<keyword evidence="2" id="KW-1185">Reference proteome</keyword>
<sequence>MSKHENKIQQRVWVYRSPFLSHTHTYGEYRAIASIHRIRSTRKDGHKIREKHVFGHASQPYTTLGWMFSDLCTYGLRPMMTKHFRLITGLELGSLYSARGFWHLQG</sequence>
<dbReference type="EMBL" id="KV440971">
    <property type="protein sequence ID" value="OAD81451.1"/>
    <property type="molecule type" value="Genomic_DNA"/>
</dbReference>
<dbReference type="VEuPathDB" id="FungiDB:PHYBLDRAFT_139003"/>
<evidence type="ECO:0000313" key="1">
    <source>
        <dbReference type="EMBL" id="OAD81451.1"/>
    </source>
</evidence>
<evidence type="ECO:0000313" key="2">
    <source>
        <dbReference type="Proteomes" id="UP000077315"/>
    </source>
</evidence>
<accession>A0A163BGK1</accession>
<dbReference type="InParanoid" id="A0A163BGK1"/>
<dbReference type="GeneID" id="28991034"/>
<reference evidence="2" key="1">
    <citation type="submission" date="2015-06" db="EMBL/GenBank/DDBJ databases">
        <title>Expansion of signal transduction pathways in fungi by whole-genome duplication.</title>
        <authorList>
            <consortium name="DOE Joint Genome Institute"/>
            <person name="Corrochano L.M."/>
            <person name="Kuo A."/>
            <person name="Marcet-Houben M."/>
            <person name="Polaino S."/>
            <person name="Salamov A."/>
            <person name="Villalobos J.M."/>
            <person name="Alvarez M.I."/>
            <person name="Avalos J."/>
            <person name="Benito E.P."/>
            <person name="Benoit I."/>
            <person name="Burger G."/>
            <person name="Camino L.P."/>
            <person name="Canovas D."/>
            <person name="Cerda-Olmedo E."/>
            <person name="Cheng J.-F."/>
            <person name="Dominguez A."/>
            <person name="Elias M."/>
            <person name="Eslava A.P."/>
            <person name="Glaser F."/>
            <person name="Grimwood J."/>
            <person name="Gutierrez G."/>
            <person name="Heitman J."/>
            <person name="Henrissat B."/>
            <person name="Iturriaga E.A."/>
            <person name="Lang B.F."/>
            <person name="Lavin J.L."/>
            <person name="Lee S."/>
            <person name="Li W."/>
            <person name="Lindquist E."/>
            <person name="Lopez-Garcia S."/>
            <person name="Luque E.M."/>
            <person name="Marcos A.T."/>
            <person name="Martin J."/>
            <person name="McCluskey K."/>
            <person name="Medina H.R."/>
            <person name="Miralles-Duran A."/>
            <person name="Miyazaki A."/>
            <person name="Munoz-Torres E."/>
            <person name="Oguiza J.A."/>
            <person name="Ohm R."/>
            <person name="Olmedo M."/>
            <person name="Orejas M."/>
            <person name="Ortiz-Castellanos L."/>
            <person name="Pisabarro A.G."/>
            <person name="Rodriguez-Romero J."/>
            <person name="Ruiz-Herrera J."/>
            <person name="Ruiz-Vazquez R."/>
            <person name="Sanz C."/>
            <person name="Schackwitz W."/>
            <person name="Schmutz J."/>
            <person name="Shahriari M."/>
            <person name="Shelest E."/>
            <person name="Silva-Franco F."/>
            <person name="Soanes D."/>
            <person name="Syed K."/>
            <person name="Tagua V.G."/>
            <person name="Talbot N.J."/>
            <person name="Thon M."/>
            <person name="De vries R.P."/>
            <person name="Wiebenga A."/>
            <person name="Yadav J.S."/>
            <person name="Braun E.L."/>
            <person name="Baker S."/>
            <person name="Garre V."/>
            <person name="Horwitz B."/>
            <person name="Torres-Martinez S."/>
            <person name="Idnurm A."/>
            <person name="Herrera-Estrella A."/>
            <person name="Gabaldon T."/>
            <person name="Grigoriev I.V."/>
        </authorList>
    </citation>
    <scope>NUCLEOTIDE SEQUENCE [LARGE SCALE GENOMIC DNA]</scope>
    <source>
        <strain evidence="2">NRRL 1555(-)</strain>
    </source>
</reference>
<dbReference type="Proteomes" id="UP000077315">
    <property type="component" value="Unassembled WGS sequence"/>
</dbReference>
<protein>
    <submittedName>
        <fullName evidence="1">Uncharacterized protein</fullName>
    </submittedName>
</protein>
<organism evidence="1 2">
    <name type="scientific">Phycomyces blakesleeanus (strain ATCC 8743b / DSM 1359 / FGSC 10004 / NBRC 33097 / NRRL 1555)</name>
    <dbReference type="NCBI Taxonomy" id="763407"/>
    <lineage>
        <taxon>Eukaryota</taxon>
        <taxon>Fungi</taxon>
        <taxon>Fungi incertae sedis</taxon>
        <taxon>Mucoromycota</taxon>
        <taxon>Mucoromycotina</taxon>
        <taxon>Mucoromycetes</taxon>
        <taxon>Mucorales</taxon>
        <taxon>Phycomycetaceae</taxon>
        <taxon>Phycomyces</taxon>
    </lineage>
</organism>
<gene>
    <name evidence="1" type="ORF">PHYBLDRAFT_139003</name>
</gene>
<name>A0A163BGK1_PHYB8</name>
<proteinExistence type="predicted"/>
<dbReference type="AlphaFoldDB" id="A0A163BGK1"/>
<dbReference type="RefSeq" id="XP_018299491.1">
    <property type="nucleotide sequence ID" value="XM_018430128.1"/>
</dbReference>